<keyword evidence="1 6" id="KW-0963">Cytoplasm</keyword>
<feature type="binding site" evidence="6">
    <location>
        <position position="75"/>
    </location>
    <ligand>
        <name>S-adenosyl-L-methionine</name>
        <dbReference type="ChEBI" id="CHEBI:59789"/>
    </ligand>
</feature>
<dbReference type="NCBIfam" id="TIGR00138">
    <property type="entry name" value="rsmG_gidB"/>
    <property type="match status" value="1"/>
</dbReference>
<keyword evidence="2 6" id="KW-0698">rRNA processing</keyword>
<evidence type="ECO:0000256" key="7">
    <source>
        <dbReference type="SAM" id="MobiDB-lite"/>
    </source>
</evidence>
<dbReference type="GO" id="GO:0032259">
    <property type="term" value="P:methylation"/>
    <property type="evidence" value="ECO:0007669"/>
    <property type="project" value="UniProtKB-KW"/>
</dbReference>
<sequence length="245" mass="27855">MTEDDAQKWLAEHFDVSRETWSKLEAFIEFLKAEAQQQNLISASTMEHVWTRHIVDSAQLLQFAPSEPANWIDLGSGAGFPGLVIALLSDWHVTLVESRAKRIDYLNRAIAQLRLESRVNVAGMPVERVETQKFAVISARAFAPLPKLLDLSARFSTDKTIWLLPKGRNAVNELEEARKAWELDFSVQPSVTDPEAGILTGTVREPRQIPPKRRNPGCWRKDGGRNDSDRHSEPERRRRKDDDGH</sequence>
<dbReference type="EMBL" id="JBHUEL010000003">
    <property type="protein sequence ID" value="MFD1766160.1"/>
    <property type="molecule type" value="Genomic_DNA"/>
</dbReference>
<dbReference type="PANTHER" id="PTHR31760:SF0">
    <property type="entry name" value="S-ADENOSYL-L-METHIONINE-DEPENDENT METHYLTRANSFERASES SUPERFAMILY PROTEIN"/>
    <property type="match status" value="1"/>
</dbReference>
<dbReference type="SUPFAM" id="SSF53335">
    <property type="entry name" value="S-adenosyl-L-methionine-dependent methyltransferases"/>
    <property type="match status" value="1"/>
</dbReference>
<feature type="compositionally biased region" description="Basic and acidic residues" evidence="7">
    <location>
        <begin position="219"/>
        <end position="245"/>
    </location>
</feature>
<dbReference type="Proteomes" id="UP001597215">
    <property type="component" value="Unassembled WGS sequence"/>
</dbReference>
<dbReference type="InterPro" id="IPR029063">
    <property type="entry name" value="SAM-dependent_MTases_sf"/>
</dbReference>
<dbReference type="Gene3D" id="3.40.50.150">
    <property type="entry name" value="Vaccinia Virus protein VP39"/>
    <property type="match status" value="1"/>
</dbReference>
<evidence type="ECO:0000256" key="1">
    <source>
        <dbReference type="ARBA" id="ARBA00022490"/>
    </source>
</evidence>
<organism evidence="8 9">
    <name type="scientific">Sphingorhabdus buctiana</name>
    <dbReference type="NCBI Taxonomy" id="1508805"/>
    <lineage>
        <taxon>Bacteria</taxon>
        <taxon>Pseudomonadati</taxon>
        <taxon>Pseudomonadota</taxon>
        <taxon>Alphaproteobacteria</taxon>
        <taxon>Sphingomonadales</taxon>
        <taxon>Sphingomonadaceae</taxon>
        <taxon>Sphingorhabdus</taxon>
    </lineage>
</organism>
<dbReference type="GO" id="GO:0008168">
    <property type="term" value="F:methyltransferase activity"/>
    <property type="evidence" value="ECO:0007669"/>
    <property type="project" value="UniProtKB-KW"/>
</dbReference>
<dbReference type="PANTHER" id="PTHR31760">
    <property type="entry name" value="S-ADENOSYL-L-METHIONINE-DEPENDENT METHYLTRANSFERASES SUPERFAMILY PROTEIN"/>
    <property type="match status" value="1"/>
</dbReference>
<feature type="binding site" evidence="6">
    <location>
        <position position="80"/>
    </location>
    <ligand>
        <name>S-adenosyl-L-methionine</name>
        <dbReference type="ChEBI" id="CHEBI:59789"/>
    </ligand>
</feature>
<keyword evidence="5 6" id="KW-0949">S-adenosyl-L-methionine</keyword>
<evidence type="ECO:0000256" key="2">
    <source>
        <dbReference type="ARBA" id="ARBA00022552"/>
    </source>
</evidence>
<comment type="subcellular location">
    <subcellularLocation>
        <location evidence="6">Cytoplasm</location>
    </subcellularLocation>
</comment>
<name>A0ABW4MBE5_9SPHN</name>
<dbReference type="HAMAP" id="MF_00074">
    <property type="entry name" value="16SrRNA_methyltr_G"/>
    <property type="match status" value="1"/>
</dbReference>
<feature type="region of interest" description="Disordered" evidence="7">
    <location>
        <begin position="194"/>
        <end position="245"/>
    </location>
</feature>
<comment type="caution">
    <text evidence="8">The sequence shown here is derived from an EMBL/GenBank/DDBJ whole genome shotgun (WGS) entry which is preliminary data.</text>
</comment>
<dbReference type="CDD" id="cd02440">
    <property type="entry name" value="AdoMet_MTases"/>
    <property type="match status" value="1"/>
</dbReference>
<evidence type="ECO:0000313" key="9">
    <source>
        <dbReference type="Proteomes" id="UP001597215"/>
    </source>
</evidence>
<gene>
    <name evidence="6 8" type="primary">rsmG</name>
    <name evidence="8" type="ORF">ACFSAG_04800</name>
</gene>
<evidence type="ECO:0000256" key="3">
    <source>
        <dbReference type="ARBA" id="ARBA00022603"/>
    </source>
</evidence>
<dbReference type="Pfam" id="PF02527">
    <property type="entry name" value="GidB"/>
    <property type="match status" value="1"/>
</dbReference>
<keyword evidence="3 6" id="KW-0489">Methyltransferase</keyword>
<proteinExistence type="inferred from homology"/>
<comment type="catalytic activity">
    <reaction evidence="6">
        <text>guanosine(527) in 16S rRNA + S-adenosyl-L-methionine = N(7)-methylguanosine(527) in 16S rRNA + S-adenosyl-L-homocysteine</text>
        <dbReference type="Rhea" id="RHEA:42732"/>
        <dbReference type="Rhea" id="RHEA-COMP:10209"/>
        <dbReference type="Rhea" id="RHEA-COMP:10210"/>
        <dbReference type="ChEBI" id="CHEBI:57856"/>
        <dbReference type="ChEBI" id="CHEBI:59789"/>
        <dbReference type="ChEBI" id="CHEBI:74269"/>
        <dbReference type="ChEBI" id="CHEBI:74480"/>
        <dbReference type="EC" id="2.1.1.170"/>
    </reaction>
</comment>
<evidence type="ECO:0000313" key="8">
    <source>
        <dbReference type="EMBL" id="MFD1766160.1"/>
    </source>
</evidence>
<evidence type="ECO:0000256" key="5">
    <source>
        <dbReference type="ARBA" id="ARBA00022691"/>
    </source>
</evidence>
<protein>
    <recommendedName>
        <fullName evidence="6">Ribosomal RNA small subunit methyltransferase G</fullName>
        <ecNumber evidence="6">2.1.1.170</ecNumber>
    </recommendedName>
    <alternativeName>
        <fullName evidence="6">16S rRNA 7-methylguanosine methyltransferase</fullName>
        <shortName evidence="6">16S rRNA m7G methyltransferase</shortName>
    </alternativeName>
</protein>
<evidence type="ECO:0000256" key="4">
    <source>
        <dbReference type="ARBA" id="ARBA00022679"/>
    </source>
</evidence>
<keyword evidence="4 6" id="KW-0808">Transferase</keyword>
<keyword evidence="9" id="KW-1185">Reference proteome</keyword>
<comment type="similarity">
    <text evidence="6">Belongs to the methyltransferase superfamily. RNA methyltransferase RsmG family.</text>
</comment>
<accession>A0ABW4MBE5</accession>
<dbReference type="EC" id="2.1.1.170" evidence="6"/>
<dbReference type="InterPro" id="IPR003682">
    <property type="entry name" value="rRNA_ssu_MeTfrase_G"/>
</dbReference>
<evidence type="ECO:0000256" key="6">
    <source>
        <dbReference type="HAMAP-Rule" id="MF_00074"/>
    </source>
</evidence>
<dbReference type="RefSeq" id="WP_381511884.1">
    <property type="nucleotide sequence ID" value="NZ_JBHUEL010000003.1"/>
</dbReference>
<feature type="binding site" evidence="6">
    <location>
        <begin position="126"/>
        <end position="127"/>
    </location>
    <ligand>
        <name>S-adenosyl-L-methionine</name>
        <dbReference type="ChEBI" id="CHEBI:59789"/>
    </ligand>
</feature>
<reference evidence="9" key="1">
    <citation type="journal article" date="2019" name="Int. J. Syst. Evol. Microbiol.">
        <title>The Global Catalogue of Microorganisms (GCM) 10K type strain sequencing project: providing services to taxonomists for standard genome sequencing and annotation.</title>
        <authorList>
            <consortium name="The Broad Institute Genomics Platform"/>
            <consortium name="The Broad Institute Genome Sequencing Center for Infectious Disease"/>
            <person name="Wu L."/>
            <person name="Ma J."/>
        </authorList>
    </citation>
    <scope>NUCLEOTIDE SEQUENCE [LARGE SCALE GENOMIC DNA]</scope>
    <source>
        <strain evidence="9">CGMCC 1.12449</strain>
    </source>
</reference>
<comment type="function">
    <text evidence="6">Specifically methylates the N7 position of guanine in position 527 of 16S rRNA.</text>
</comment>
<feature type="binding site" evidence="6">
    <location>
        <position position="140"/>
    </location>
    <ligand>
        <name>S-adenosyl-L-methionine</name>
        <dbReference type="ChEBI" id="CHEBI:59789"/>
    </ligand>
</feature>
<comment type="caution">
    <text evidence="6">Lacks conserved residue(s) required for the propagation of feature annotation.</text>
</comment>